<protein>
    <recommendedName>
        <fullName evidence="3">SseB protein N-terminal domain-containing protein</fullName>
    </recommendedName>
</protein>
<reference evidence="1 2" key="1">
    <citation type="submission" date="2020-02" db="EMBL/GenBank/DDBJ databases">
        <title>Draft genome sequence of Lactococcus sp. Hs30E4-3.</title>
        <authorList>
            <person name="Noda S."/>
            <person name="Yuki M."/>
            <person name="Ohkuma M."/>
        </authorList>
    </citation>
    <scope>NUCLEOTIDE SEQUENCE [LARGE SCALE GENOMIC DNA]</scope>
    <source>
        <strain evidence="1 2">Hs30E4-3</strain>
    </source>
</reference>
<evidence type="ECO:0008006" key="3">
    <source>
        <dbReference type="Google" id="ProtNLM"/>
    </source>
</evidence>
<dbReference type="EMBL" id="BLLI01000008">
    <property type="protein sequence ID" value="GFH41919.1"/>
    <property type="molecule type" value="Genomic_DNA"/>
</dbReference>
<organism evidence="1 2">
    <name type="scientific">Pseudolactococcus hodotermopsidis</name>
    <dbReference type="NCBI Taxonomy" id="2709157"/>
    <lineage>
        <taxon>Bacteria</taxon>
        <taxon>Bacillati</taxon>
        <taxon>Bacillota</taxon>
        <taxon>Bacilli</taxon>
        <taxon>Lactobacillales</taxon>
        <taxon>Streptococcaceae</taxon>
        <taxon>Pseudolactococcus</taxon>
    </lineage>
</organism>
<comment type="caution">
    <text evidence="1">The sequence shown here is derived from an EMBL/GenBank/DDBJ whole genome shotgun (WGS) entry which is preliminary data.</text>
</comment>
<evidence type="ECO:0000313" key="2">
    <source>
        <dbReference type="Proteomes" id="UP000480303"/>
    </source>
</evidence>
<proteinExistence type="predicted"/>
<sequence length="258" mass="29937">MAFWHKKKKEEPIRIGEIDPIIEEFLNNSNVKWFDEQRLAIALSNWEFYSQADTITTFTPDEDDTMLAMQVFTTEKGLTDFLAWQGKKSNGNVALDLEKCFNIATHHHLSPLIIATEKGAQLDIDEEKYHDFILSRVDYRKIDLYNVNLLEKIDLTEILPTNLLKKLSYFIPVVKINEEKSFFKNAGLTPLFTSLENLEKWSQTAEASVWCDNIDLVYALPTNNLSEINETFGADKTEHFIIDPLTRKQELPDKFIKK</sequence>
<dbReference type="AlphaFoldDB" id="A0A6A0B924"/>
<evidence type="ECO:0000313" key="1">
    <source>
        <dbReference type="EMBL" id="GFH41919.1"/>
    </source>
</evidence>
<gene>
    <name evidence="1" type="ORF">Hs30E_04700</name>
</gene>
<name>A0A6A0B924_9LACT</name>
<accession>A0A6A0B924</accession>
<dbReference type="RefSeq" id="WP_172207676.1">
    <property type="nucleotide sequence ID" value="NZ_BLLI01000008.1"/>
</dbReference>
<keyword evidence="2" id="KW-1185">Reference proteome</keyword>
<dbReference type="Proteomes" id="UP000480303">
    <property type="component" value="Unassembled WGS sequence"/>
</dbReference>